<keyword evidence="1 2" id="KW-0238">DNA-binding</keyword>
<keyword evidence="4" id="KW-1185">Reference proteome</keyword>
<dbReference type="Gene3D" id="2.40.50.140">
    <property type="entry name" value="Nucleic acid-binding proteins"/>
    <property type="match status" value="1"/>
</dbReference>
<dbReference type="PROSITE" id="PS50935">
    <property type="entry name" value="SSB"/>
    <property type="match status" value="1"/>
</dbReference>
<evidence type="ECO:0000256" key="1">
    <source>
        <dbReference type="ARBA" id="ARBA00023125"/>
    </source>
</evidence>
<proteinExistence type="predicted"/>
<name>A0ABN2LE82_9MICO</name>
<dbReference type="InterPro" id="IPR012340">
    <property type="entry name" value="NA-bd_OB-fold"/>
</dbReference>
<dbReference type="EMBL" id="BAAAPO010000015">
    <property type="protein sequence ID" value="GAA1785721.1"/>
    <property type="molecule type" value="Genomic_DNA"/>
</dbReference>
<evidence type="ECO:0000313" key="3">
    <source>
        <dbReference type="EMBL" id="GAA1785721.1"/>
    </source>
</evidence>
<reference evidence="3 4" key="1">
    <citation type="journal article" date="2019" name="Int. J. Syst. Evol. Microbiol.">
        <title>The Global Catalogue of Microorganisms (GCM) 10K type strain sequencing project: providing services to taxonomists for standard genome sequencing and annotation.</title>
        <authorList>
            <consortium name="The Broad Institute Genomics Platform"/>
            <consortium name="The Broad Institute Genome Sequencing Center for Infectious Disease"/>
            <person name="Wu L."/>
            <person name="Ma J."/>
        </authorList>
    </citation>
    <scope>NUCLEOTIDE SEQUENCE [LARGE SCALE GENOMIC DNA]</scope>
    <source>
        <strain evidence="3 4">JCM 15592</strain>
    </source>
</reference>
<dbReference type="SUPFAM" id="SSF50249">
    <property type="entry name" value="Nucleic acid-binding proteins"/>
    <property type="match status" value="1"/>
</dbReference>
<sequence>MRKTAADGGQIPMTEPDANTVLLRGRISGVEELRELPSGDKVRTLRLVVPRPAGRGRPASVDTIDVACWSAATRRVLDRVGVGDTIAVSGSLRRRFFRAGGAVASRYEVEASSLQRLVGAAD</sequence>
<protein>
    <recommendedName>
        <fullName evidence="5">Single-stranded DNA-binding protein</fullName>
    </recommendedName>
</protein>
<comment type="caution">
    <text evidence="3">The sequence shown here is derived from an EMBL/GenBank/DDBJ whole genome shotgun (WGS) entry which is preliminary data.</text>
</comment>
<dbReference type="RefSeq" id="WP_344081832.1">
    <property type="nucleotide sequence ID" value="NZ_BAAAPO010000015.1"/>
</dbReference>
<evidence type="ECO:0000313" key="4">
    <source>
        <dbReference type="Proteomes" id="UP001499938"/>
    </source>
</evidence>
<accession>A0ABN2LE82</accession>
<dbReference type="CDD" id="cd04496">
    <property type="entry name" value="SSB_OBF"/>
    <property type="match status" value="1"/>
</dbReference>
<gene>
    <name evidence="3" type="ORF">GCM10009811_08570</name>
</gene>
<dbReference type="Proteomes" id="UP001499938">
    <property type="component" value="Unassembled WGS sequence"/>
</dbReference>
<organism evidence="3 4">
    <name type="scientific">Nostocoides veronense</name>
    <dbReference type="NCBI Taxonomy" id="330836"/>
    <lineage>
        <taxon>Bacteria</taxon>
        <taxon>Bacillati</taxon>
        <taxon>Actinomycetota</taxon>
        <taxon>Actinomycetes</taxon>
        <taxon>Micrococcales</taxon>
        <taxon>Intrasporangiaceae</taxon>
        <taxon>Nostocoides</taxon>
    </lineage>
</organism>
<evidence type="ECO:0008006" key="5">
    <source>
        <dbReference type="Google" id="ProtNLM"/>
    </source>
</evidence>
<dbReference type="Pfam" id="PF00436">
    <property type="entry name" value="SSB"/>
    <property type="match status" value="1"/>
</dbReference>
<evidence type="ECO:0000256" key="2">
    <source>
        <dbReference type="PROSITE-ProRule" id="PRU00252"/>
    </source>
</evidence>
<dbReference type="InterPro" id="IPR000424">
    <property type="entry name" value="Primosome_PriB/ssb"/>
</dbReference>